<dbReference type="OrthoDB" id="3257981at2759"/>
<dbReference type="PANTHER" id="PTHR45964">
    <property type="entry name" value="WSCD FAMILY MEMBER CG9164"/>
    <property type="match status" value="1"/>
</dbReference>
<accession>A0A5C3L806</accession>
<dbReference type="InterPro" id="IPR002889">
    <property type="entry name" value="WSC_carb-bd"/>
</dbReference>
<dbReference type="InterPro" id="IPR005197">
    <property type="entry name" value="Glyco_hydro_71"/>
</dbReference>
<dbReference type="STRING" id="230819.A0A5C3L806"/>
<evidence type="ECO:0000259" key="3">
    <source>
        <dbReference type="PROSITE" id="PS51212"/>
    </source>
</evidence>
<reference evidence="4 5" key="1">
    <citation type="journal article" date="2019" name="Nat. Ecol. Evol.">
        <title>Megaphylogeny resolves global patterns of mushroom evolution.</title>
        <authorList>
            <person name="Varga T."/>
            <person name="Krizsan K."/>
            <person name="Foldi C."/>
            <person name="Dima B."/>
            <person name="Sanchez-Garcia M."/>
            <person name="Sanchez-Ramirez S."/>
            <person name="Szollosi G.J."/>
            <person name="Szarkandi J.G."/>
            <person name="Papp V."/>
            <person name="Albert L."/>
            <person name="Andreopoulos W."/>
            <person name="Angelini C."/>
            <person name="Antonin V."/>
            <person name="Barry K.W."/>
            <person name="Bougher N.L."/>
            <person name="Buchanan P."/>
            <person name="Buyck B."/>
            <person name="Bense V."/>
            <person name="Catcheside P."/>
            <person name="Chovatia M."/>
            <person name="Cooper J."/>
            <person name="Damon W."/>
            <person name="Desjardin D."/>
            <person name="Finy P."/>
            <person name="Geml J."/>
            <person name="Haridas S."/>
            <person name="Hughes K."/>
            <person name="Justo A."/>
            <person name="Karasinski D."/>
            <person name="Kautmanova I."/>
            <person name="Kiss B."/>
            <person name="Kocsube S."/>
            <person name="Kotiranta H."/>
            <person name="LaButti K.M."/>
            <person name="Lechner B.E."/>
            <person name="Liimatainen K."/>
            <person name="Lipzen A."/>
            <person name="Lukacs Z."/>
            <person name="Mihaltcheva S."/>
            <person name="Morgado L.N."/>
            <person name="Niskanen T."/>
            <person name="Noordeloos M.E."/>
            <person name="Ohm R.A."/>
            <person name="Ortiz-Santana B."/>
            <person name="Ovrebo C."/>
            <person name="Racz N."/>
            <person name="Riley R."/>
            <person name="Savchenko A."/>
            <person name="Shiryaev A."/>
            <person name="Soop K."/>
            <person name="Spirin V."/>
            <person name="Szebenyi C."/>
            <person name="Tomsovsky M."/>
            <person name="Tulloss R.E."/>
            <person name="Uehling J."/>
            <person name="Grigoriev I.V."/>
            <person name="Vagvolgyi C."/>
            <person name="Papp T."/>
            <person name="Martin F.M."/>
            <person name="Miettinen O."/>
            <person name="Hibbett D.S."/>
            <person name="Nagy L.G."/>
        </authorList>
    </citation>
    <scope>NUCLEOTIDE SEQUENCE [LARGE SCALE GENOMIC DNA]</scope>
    <source>
        <strain evidence="4 5">CBS 121175</strain>
    </source>
</reference>
<evidence type="ECO:0000313" key="4">
    <source>
        <dbReference type="EMBL" id="TFK29164.1"/>
    </source>
</evidence>
<sequence>MLAALPLTGARLEQRKAPRHVQLPRKQVASRDSLANGTVPWGDDPSQLVKRDGTKWVFMHHVRFKPSRYPYTELDWEKDITEIHAKGVDALALNIGSSQWQRGQVETAYRVAQKLKTNLKIFFSFDFAEMACDLNDLVARVRQFRDHPNQFKINGKVFVSSYSGDCLGNAGWASLKAQTNAYLMPFIWGLEGRFSQWPSLDSWYCWGCAWPQGNHAKNTNDDLYYISQLGSRYATTVSMWMFTHLASKNFYLRGDDWLINSRWEQLVGMRDQLTFIEMLTWNDYGESDYFGPVRGAQPAGTYWADGFPHTAWYDMSEYYIKAFKTGVYPSITQDVIYFWSRPHPAKATASNDPLGRPSGWDWASDFLWAAVFASSPGTVTLKMGSSSQTFNVNAGVTKLKLPTSAGKITVQMVKNGARVIDHTDNSFTFVDNPVRYNYNAYVGSATASILPTPVSSTPISSTPTSSTPTSSTPSAPSPSSTTIDGQVWSYMGCYQDNSAARVLADLFIIDNANTISKCLKTCATRGYSFGGVEYGNECFCSNSLRTGSVQAIETQCSMNCAGNANEKCGAGGRVNVFSRVPSSSSSAGSITVSSTAAPTSTSTGPTPSSTTVSGVVWTYSGCYPDNSSSRTLADGVFLSDTANSVSKCLAVCTSRGYAFGGVEYGKECFCSNAIRAGVKTGLESACSMNCSGNANEKCGASGRINVFSRDPPSTPGLSPGPTIIGFGSRGCVAEGTTGTRRALTGVSNTHKDMTPQMCLALCSSYRYAGLENGNECDYRHRYIYICAIFSLTGSVLLRSLWQRPGKRCDGGCNRGQQLPIAMWRGRVVEVWWYLDHESFRHGLDNLGQPRMPC</sequence>
<feature type="region of interest" description="Disordered" evidence="2">
    <location>
        <begin position="582"/>
        <end position="611"/>
    </location>
</feature>
<dbReference type="EMBL" id="ML210151">
    <property type="protein sequence ID" value="TFK29164.1"/>
    <property type="molecule type" value="Genomic_DNA"/>
</dbReference>
<dbReference type="PANTHER" id="PTHR45964:SF5">
    <property type="entry name" value="WSCD FAMILY MEMBER CG9164"/>
    <property type="match status" value="1"/>
</dbReference>
<dbReference type="CDD" id="cd11577">
    <property type="entry name" value="GH71"/>
    <property type="match status" value="1"/>
</dbReference>
<evidence type="ECO:0000313" key="5">
    <source>
        <dbReference type="Proteomes" id="UP000307440"/>
    </source>
</evidence>
<keyword evidence="5" id="KW-1185">Reference proteome</keyword>
<dbReference type="Pfam" id="PF01822">
    <property type="entry name" value="WSC"/>
    <property type="match status" value="3"/>
</dbReference>
<dbReference type="PROSITE" id="PS51212">
    <property type="entry name" value="WSC"/>
    <property type="match status" value="2"/>
</dbReference>
<dbReference type="Pfam" id="PF03659">
    <property type="entry name" value="Glyco_hydro_71"/>
    <property type="match status" value="1"/>
</dbReference>
<feature type="region of interest" description="Disordered" evidence="2">
    <location>
        <begin position="453"/>
        <end position="481"/>
    </location>
</feature>
<protein>
    <recommendedName>
        <fullName evidence="3">WSC domain-containing protein</fullName>
    </recommendedName>
</protein>
<gene>
    <name evidence="4" type="ORF">FA15DRAFT_632705</name>
</gene>
<feature type="domain" description="WSC" evidence="3">
    <location>
        <begin position="616"/>
        <end position="710"/>
    </location>
</feature>
<organism evidence="4 5">
    <name type="scientific">Coprinopsis marcescibilis</name>
    <name type="common">Agaric fungus</name>
    <name type="synonym">Psathyrella marcescibilis</name>
    <dbReference type="NCBI Taxonomy" id="230819"/>
    <lineage>
        <taxon>Eukaryota</taxon>
        <taxon>Fungi</taxon>
        <taxon>Dikarya</taxon>
        <taxon>Basidiomycota</taxon>
        <taxon>Agaricomycotina</taxon>
        <taxon>Agaricomycetes</taxon>
        <taxon>Agaricomycetidae</taxon>
        <taxon>Agaricales</taxon>
        <taxon>Agaricineae</taxon>
        <taxon>Psathyrellaceae</taxon>
        <taxon>Coprinopsis</taxon>
    </lineage>
</organism>
<evidence type="ECO:0000256" key="2">
    <source>
        <dbReference type="SAM" id="MobiDB-lite"/>
    </source>
</evidence>
<dbReference type="SMART" id="SM00321">
    <property type="entry name" value="WSC"/>
    <property type="match status" value="2"/>
</dbReference>
<feature type="region of interest" description="Disordered" evidence="2">
    <location>
        <begin position="15"/>
        <end position="38"/>
    </location>
</feature>
<dbReference type="InterPro" id="IPR051589">
    <property type="entry name" value="Sialate-O-sulfotransferase"/>
</dbReference>
<keyword evidence="1" id="KW-0677">Repeat</keyword>
<dbReference type="Proteomes" id="UP000307440">
    <property type="component" value="Unassembled WGS sequence"/>
</dbReference>
<evidence type="ECO:0000256" key="1">
    <source>
        <dbReference type="ARBA" id="ARBA00022737"/>
    </source>
</evidence>
<proteinExistence type="predicted"/>
<dbReference type="GO" id="GO:0051118">
    <property type="term" value="F:glucan endo-1,3-alpha-glucosidase activity"/>
    <property type="evidence" value="ECO:0007669"/>
    <property type="project" value="InterPro"/>
</dbReference>
<feature type="domain" description="WSC" evidence="3">
    <location>
        <begin position="487"/>
        <end position="580"/>
    </location>
</feature>
<name>A0A5C3L806_COPMA</name>
<dbReference type="Gene3D" id="3.20.20.80">
    <property type="entry name" value="Glycosidases"/>
    <property type="match status" value="1"/>
</dbReference>
<dbReference type="AlphaFoldDB" id="A0A5C3L806"/>